<dbReference type="Proteomes" id="UP000035642">
    <property type="component" value="Unassembled WGS sequence"/>
</dbReference>
<keyword evidence="2" id="KW-1185">Reference proteome</keyword>
<reference evidence="2" key="1">
    <citation type="submission" date="2012-09" db="EMBL/GenBank/DDBJ databases">
        <authorList>
            <person name="Martin A.A."/>
        </authorList>
    </citation>
    <scope>NUCLEOTIDE SEQUENCE</scope>
</reference>
<proteinExistence type="predicted"/>
<sequence length="77" mass="8702">MITVENPKPVEIIMVDSSGGEVPPSKQLPARRRRKYKYVVESVLDNVPYTFRQAESDDDESNDKNSSTTTKTTLNLN</sequence>
<organism evidence="2 3">
    <name type="scientific">Angiostrongylus cantonensis</name>
    <name type="common">Rat lungworm</name>
    <dbReference type="NCBI Taxonomy" id="6313"/>
    <lineage>
        <taxon>Eukaryota</taxon>
        <taxon>Metazoa</taxon>
        <taxon>Ecdysozoa</taxon>
        <taxon>Nematoda</taxon>
        <taxon>Chromadorea</taxon>
        <taxon>Rhabditida</taxon>
        <taxon>Rhabditina</taxon>
        <taxon>Rhabditomorpha</taxon>
        <taxon>Strongyloidea</taxon>
        <taxon>Metastrongylidae</taxon>
        <taxon>Angiostrongylus</taxon>
    </lineage>
</organism>
<dbReference type="STRING" id="6313.A0A0K0D8W8"/>
<evidence type="ECO:0000313" key="2">
    <source>
        <dbReference type="Proteomes" id="UP000035642"/>
    </source>
</evidence>
<dbReference type="AlphaFoldDB" id="A0A0K0D8W8"/>
<protein>
    <submittedName>
        <fullName evidence="3">Uncharacterized protein</fullName>
    </submittedName>
</protein>
<dbReference type="WBParaSite" id="ACAC_0000651301-mRNA-1">
    <property type="protein sequence ID" value="ACAC_0000651301-mRNA-1"/>
    <property type="gene ID" value="ACAC_0000651301"/>
</dbReference>
<accession>A0A0K0D8W8</accession>
<feature type="compositionally biased region" description="Low complexity" evidence="1">
    <location>
        <begin position="64"/>
        <end position="77"/>
    </location>
</feature>
<reference evidence="3" key="2">
    <citation type="submission" date="2017-02" db="UniProtKB">
        <authorList>
            <consortium name="WormBaseParasite"/>
        </authorList>
    </citation>
    <scope>IDENTIFICATION</scope>
</reference>
<evidence type="ECO:0000313" key="3">
    <source>
        <dbReference type="WBParaSite" id="ACAC_0000651301-mRNA-1"/>
    </source>
</evidence>
<name>A0A0K0D8W8_ANGCA</name>
<evidence type="ECO:0000256" key="1">
    <source>
        <dbReference type="SAM" id="MobiDB-lite"/>
    </source>
</evidence>
<feature type="region of interest" description="Disordered" evidence="1">
    <location>
        <begin position="51"/>
        <end position="77"/>
    </location>
</feature>